<name>A0AAD6ZEB3_9AGAR</name>
<dbReference type="EMBL" id="JARIHO010000056">
    <property type="protein sequence ID" value="KAJ7318846.1"/>
    <property type="molecule type" value="Genomic_DNA"/>
</dbReference>
<dbReference type="SUPFAM" id="SSF55658">
    <property type="entry name" value="L9 N-domain-like"/>
    <property type="match status" value="1"/>
</dbReference>
<organism evidence="3 4">
    <name type="scientific">Mycena albidolilacea</name>
    <dbReference type="NCBI Taxonomy" id="1033008"/>
    <lineage>
        <taxon>Eukaryota</taxon>
        <taxon>Fungi</taxon>
        <taxon>Dikarya</taxon>
        <taxon>Basidiomycota</taxon>
        <taxon>Agaricomycotina</taxon>
        <taxon>Agaricomycetes</taxon>
        <taxon>Agaricomycetidae</taxon>
        <taxon>Agaricales</taxon>
        <taxon>Marasmiineae</taxon>
        <taxon>Mycenaceae</taxon>
        <taxon>Mycena</taxon>
    </lineage>
</organism>
<evidence type="ECO:0000259" key="2">
    <source>
        <dbReference type="Pfam" id="PF01693"/>
    </source>
</evidence>
<accession>A0AAD6ZEB3</accession>
<gene>
    <name evidence="3" type="ORF">DFH08DRAFT_819732</name>
</gene>
<reference evidence="3" key="1">
    <citation type="submission" date="2023-03" db="EMBL/GenBank/DDBJ databases">
        <title>Massive genome expansion in bonnet fungi (Mycena s.s.) driven by repeated elements and novel gene families across ecological guilds.</title>
        <authorList>
            <consortium name="Lawrence Berkeley National Laboratory"/>
            <person name="Harder C.B."/>
            <person name="Miyauchi S."/>
            <person name="Viragh M."/>
            <person name="Kuo A."/>
            <person name="Thoen E."/>
            <person name="Andreopoulos B."/>
            <person name="Lu D."/>
            <person name="Skrede I."/>
            <person name="Drula E."/>
            <person name="Henrissat B."/>
            <person name="Morin E."/>
            <person name="Kohler A."/>
            <person name="Barry K."/>
            <person name="LaButti K."/>
            <person name="Morin E."/>
            <person name="Salamov A."/>
            <person name="Lipzen A."/>
            <person name="Mereny Z."/>
            <person name="Hegedus B."/>
            <person name="Baldrian P."/>
            <person name="Stursova M."/>
            <person name="Weitz H."/>
            <person name="Taylor A."/>
            <person name="Grigoriev I.V."/>
            <person name="Nagy L.G."/>
            <person name="Martin F."/>
            <person name="Kauserud H."/>
        </authorList>
    </citation>
    <scope>NUCLEOTIDE SEQUENCE</scope>
    <source>
        <strain evidence="3">CBHHK002</strain>
    </source>
</reference>
<keyword evidence="4" id="KW-1185">Reference proteome</keyword>
<evidence type="ECO:0000313" key="3">
    <source>
        <dbReference type="EMBL" id="KAJ7318846.1"/>
    </source>
</evidence>
<sequence length="241" mass="26433">MSQQLVSTNLRAEDLIMDIRGGGNDSRYYCLPPFRGSTDGVEKTGRGFPFYLVSQGHVVGIFDNWHETKASISGFPDNSYRGYNTVEECIEGWQALCRWGIHPHPVDPANAVNTSPRKRAKASAAPAQGASAAPEQKVYDLKVLCTPQRSPAAPPRSPAAPPRPQKAGRHEAGDQDFVNFAIRGAGVVSSSASSLAHDLRTRAHTEQRYREMQLRGEEPELLVTWSLEAATSFALEEPEFI</sequence>
<dbReference type="InterPro" id="IPR037056">
    <property type="entry name" value="RNase_H1_N_sf"/>
</dbReference>
<feature type="region of interest" description="Disordered" evidence="1">
    <location>
        <begin position="147"/>
        <end position="170"/>
    </location>
</feature>
<dbReference type="InterPro" id="IPR011320">
    <property type="entry name" value="RNase_H1_N"/>
</dbReference>
<evidence type="ECO:0000313" key="4">
    <source>
        <dbReference type="Proteomes" id="UP001218218"/>
    </source>
</evidence>
<proteinExistence type="predicted"/>
<dbReference type="InterPro" id="IPR009027">
    <property type="entry name" value="Ribosomal_bL9/RNase_H1_N"/>
</dbReference>
<dbReference type="AlphaFoldDB" id="A0AAD6ZEB3"/>
<evidence type="ECO:0000256" key="1">
    <source>
        <dbReference type="SAM" id="MobiDB-lite"/>
    </source>
</evidence>
<protein>
    <recommendedName>
        <fullName evidence="2">Ribonuclease H1 N-terminal domain-containing protein</fullName>
    </recommendedName>
</protein>
<feature type="compositionally biased region" description="Low complexity" evidence="1">
    <location>
        <begin position="122"/>
        <end position="134"/>
    </location>
</feature>
<comment type="caution">
    <text evidence="3">The sequence shown here is derived from an EMBL/GenBank/DDBJ whole genome shotgun (WGS) entry which is preliminary data.</text>
</comment>
<feature type="compositionally biased region" description="Pro residues" evidence="1">
    <location>
        <begin position="152"/>
        <end position="164"/>
    </location>
</feature>
<dbReference type="Pfam" id="PF01693">
    <property type="entry name" value="Cauli_VI"/>
    <property type="match status" value="1"/>
</dbReference>
<feature type="domain" description="Ribonuclease H1 N-terminal" evidence="2">
    <location>
        <begin position="49"/>
        <end position="88"/>
    </location>
</feature>
<dbReference type="Gene3D" id="3.40.970.10">
    <property type="entry name" value="Ribonuclease H1, N-terminal domain"/>
    <property type="match status" value="1"/>
</dbReference>
<dbReference type="Proteomes" id="UP001218218">
    <property type="component" value="Unassembled WGS sequence"/>
</dbReference>
<feature type="region of interest" description="Disordered" evidence="1">
    <location>
        <begin position="108"/>
        <end position="134"/>
    </location>
</feature>